<reference evidence="1 2" key="1">
    <citation type="submission" date="2021-05" db="EMBL/GenBank/DDBJ databases">
        <title>A Polyphasic approach of four new species of the genus Ohtaekwangia: Ohtaekwangia histidinii sp. nov., Ohtaekwangia cretensis sp. nov., Ohtaekwangia indiensis sp. nov., Ohtaekwangia reichenbachii sp. nov. from diverse environment.</title>
        <authorList>
            <person name="Octaviana S."/>
        </authorList>
    </citation>
    <scope>NUCLEOTIDE SEQUENCE [LARGE SCALE GENOMIC DNA]</scope>
    <source>
        <strain evidence="1 2">PWU37</strain>
    </source>
</reference>
<dbReference type="RefSeq" id="WP_254092450.1">
    <property type="nucleotide sequence ID" value="NZ_JAHESC010000037.1"/>
</dbReference>
<comment type="caution">
    <text evidence="1">The sequence shown here is derived from an EMBL/GenBank/DDBJ whole genome shotgun (WGS) entry which is preliminary data.</text>
</comment>
<dbReference type="EMBL" id="JAHESC010000037">
    <property type="protein sequence ID" value="MBT1689227.1"/>
    <property type="molecule type" value="Genomic_DNA"/>
</dbReference>
<keyword evidence="2" id="KW-1185">Reference proteome</keyword>
<protein>
    <submittedName>
        <fullName evidence="1">Uncharacterized protein</fullName>
    </submittedName>
</protein>
<dbReference type="AlphaFoldDB" id="A0AAP2GF84"/>
<gene>
    <name evidence="1" type="ORF">KK078_21860</name>
</gene>
<sequence length="186" mass="21638">MTTLKDWAIKPPTTRAELGQYRNLKIQGYRAEVHGVRIATGKIWDLDHFIPHNYLMDGFIYIRSRCIVAEVNVDVYYAANVLLSLAEKPLAPAPLPDLDSDQALFTHFHQTGELVAIFCKRQYECIFARITGVDHKSCDVRPINDQVEESDETFRLEYNKVRMVLANTHQLKYYQMYQQRCRHGES</sequence>
<name>A0AAP2GF84_9BACT</name>
<proteinExistence type="predicted"/>
<evidence type="ECO:0000313" key="2">
    <source>
        <dbReference type="Proteomes" id="UP001319180"/>
    </source>
</evidence>
<accession>A0AAP2GF84</accession>
<evidence type="ECO:0000313" key="1">
    <source>
        <dbReference type="EMBL" id="MBT1689227.1"/>
    </source>
</evidence>
<dbReference type="Proteomes" id="UP001319180">
    <property type="component" value="Unassembled WGS sequence"/>
</dbReference>
<organism evidence="1 2">
    <name type="scientific">Dawidia soli</name>
    <dbReference type="NCBI Taxonomy" id="2782352"/>
    <lineage>
        <taxon>Bacteria</taxon>
        <taxon>Pseudomonadati</taxon>
        <taxon>Bacteroidota</taxon>
        <taxon>Cytophagia</taxon>
        <taxon>Cytophagales</taxon>
        <taxon>Chryseotaleaceae</taxon>
        <taxon>Dawidia</taxon>
    </lineage>
</organism>